<dbReference type="SUPFAM" id="SSF56808">
    <property type="entry name" value="Ribosomal protein L1"/>
    <property type="match status" value="1"/>
</dbReference>
<accession>A0A382XZN3</accession>
<dbReference type="PANTHER" id="PTHR36427">
    <property type="entry name" value="54S RIBOSOMAL PROTEIN L1, MITOCHONDRIAL"/>
    <property type="match status" value="1"/>
</dbReference>
<dbReference type="InterPro" id="IPR023673">
    <property type="entry name" value="Ribosomal_uL1_CS"/>
</dbReference>
<dbReference type="InterPro" id="IPR016095">
    <property type="entry name" value="Ribosomal_uL1_3-a/b-sand"/>
</dbReference>
<keyword evidence="3" id="KW-0694">RNA-binding</keyword>
<dbReference type="PROSITE" id="PS01199">
    <property type="entry name" value="RIBOSOMAL_L1"/>
    <property type="match status" value="1"/>
</dbReference>
<keyword evidence="2" id="KW-0699">rRNA-binding</keyword>
<evidence type="ECO:0000256" key="3">
    <source>
        <dbReference type="ARBA" id="ARBA00022884"/>
    </source>
</evidence>
<dbReference type="FunFam" id="3.40.50.790:FF:000001">
    <property type="entry name" value="50S ribosomal protein L1"/>
    <property type="match status" value="1"/>
</dbReference>
<dbReference type="NCBIfam" id="TIGR01169">
    <property type="entry name" value="rplA_bact"/>
    <property type="match status" value="1"/>
</dbReference>
<evidence type="ECO:0000256" key="4">
    <source>
        <dbReference type="ARBA" id="ARBA00022980"/>
    </source>
</evidence>
<dbReference type="EMBL" id="UINC01171824">
    <property type="protein sequence ID" value="SVD76592.1"/>
    <property type="molecule type" value="Genomic_DNA"/>
</dbReference>
<evidence type="ECO:0000256" key="5">
    <source>
        <dbReference type="ARBA" id="ARBA00023274"/>
    </source>
</evidence>
<protein>
    <recommendedName>
        <fullName evidence="7">Ribosomal protein</fullName>
    </recommendedName>
</protein>
<dbReference type="Gene3D" id="3.30.190.20">
    <property type="match status" value="1"/>
</dbReference>
<dbReference type="PIRSF" id="PIRSF002155">
    <property type="entry name" value="Ribosomal_L1"/>
    <property type="match status" value="1"/>
</dbReference>
<dbReference type="Pfam" id="PF00687">
    <property type="entry name" value="Ribosomal_L1"/>
    <property type="match status" value="1"/>
</dbReference>
<feature type="non-terminal residue" evidence="6">
    <location>
        <position position="192"/>
    </location>
</feature>
<name>A0A382XZN3_9ZZZZ</name>
<proteinExistence type="inferred from homology"/>
<evidence type="ECO:0000256" key="1">
    <source>
        <dbReference type="ARBA" id="ARBA00010531"/>
    </source>
</evidence>
<dbReference type="InterPro" id="IPR002143">
    <property type="entry name" value="Ribosomal_uL1"/>
</dbReference>
<reference evidence="6" key="1">
    <citation type="submission" date="2018-05" db="EMBL/GenBank/DDBJ databases">
        <authorList>
            <person name="Lanie J.A."/>
            <person name="Ng W.-L."/>
            <person name="Kazmierczak K.M."/>
            <person name="Andrzejewski T.M."/>
            <person name="Davidsen T.M."/>
            <person name="Wayne K.J."/>
            <person name="Tettelin H."/>
            <person name="Glass J.I."/>
            <person name="Rusch D."/>
            <person name="Podicherti R."/>
            <person name="Tsui H.-C.T."/>
            <person name="Winkler M.E."/>
        </authorList>
    </citation>
    <scope>NUCLEOTIDE SEQUENCE</scope>
</reference>
<sequence>MISKRYKALPQETRMLKHDKIENLLKIIKKNCTAKFDESVDVHFRLNLKQKKSEANIRTVLNLPVAKNKKIRVAVICEEEKLEEAKKSAADVIGSDDLINNISAGKINFEKLVSTPKMMIKLGKLGKILGPKGLMPNPKVGTVTNEIIKSVKDIKSGQLEIKNDKDGNIALSIGNKSFSDENLTKNFNAVLD</sequence>
<dbReference type="Gene3D" id="3.40.50.790">
    <property type="match status" value="1"/>
</dbReference>
<dbReference type="InterPro" id="IPR028364">
    <property type="entry name" value="Ribosomal_uL1/biogenesis"/>
</dbReference>
<dbReference type="GO" id="GO:0015934">
    <property type="term" value="C:large ribosomal subunit"/>
    <property type="evidence" value="ECO:0007669"/>
    <property type="project" value="InterPro"/>
</dbReference>
<dbReference type="InterPro" id="IPR023674">
    <property type="entry name" value="Ribosomal_uL1-like"/>
</dbReference>
<keyword evidence="4" id="KW-0689">Ribosomal protein</keyword>
<comment type="similarity">
    <text evidence="1">Belongs to the universal ribosomal protein uL1 family.</text>
</comment>
<evidence type="ECO:0008006" key="7">
    <source>
        <dbReference type="Google" id="ProtNLM"/>
    </source>
</evidence>
<organism evidence="6">
    <name type="scientific">marine metagenome</name>
    <dbReference type="NCBI Taxonomy" id="408172"/>
    <lineage>
        <taxon>unclassified sequences</taxon>
        <taxon>metagenomes</taxon>
        <taxon>ecological metagenomes</taxon>
    </lineage>
</organism>
<dbReference type="PANTHER" id="PTHR36427:SF3">
    <property type="entry name" value="LARGE RIBOSOMAL SUBUNIT PROTEIN UL1M"/>
    <property type="match status" value="1"/>
</dbReference>
<evidence type="ECO:0000256" key="2">
    <source>
        <dbReference type="ARBA" id="ARBA00022730"/>
    </source>
</evidence>
<dbReference type="AlphaFoldDB" id="A0A382XZN3"/>
<gene>
    <name evidence="6" type="ORF">METZ01_LOCUS429446</name>
</gene>
<dbReference type="GO" id="GO:0003735">
    <property type="term" value="F:structural constituent of ribosome"/>
    <property type="evidence" value="ECO:0007669"/>
    <property type="project" value="InterPro"/>
</dbReference>
<dbReference type="CDD" id="cd00403">
    <property type="entry name" value="Ribosomal_L1"/>
    <property type="match status" value="1"/>
</dbReference>
<evidence type="ECO:0000313" key="6">
    <source>
        <dbReference type="EMBL" id="SVD76592.1"/>
    </source>
</evidence>
<dbReference type="GO" id="GO:0006412">
    <property type="term" value="P:translation"/>
    <property type="evidence" value="ECO:0007669"/>
    <property type="project" value="InterPro"/>
</dbReference>
<dbReference type="InterPro" id="IPR005878">
    <property type="entry name" value="Ribosom_uL1_bac-type"/>
</dbReference>
<keyword evidence="5" id="KW-0687">Ribonucleoprotein</keyword>
<dbReference type="GO" id="GO:0019843">
    <property type="term" value="F:rRNA binding"/>
    <property type="evidence" value="ECO:0007669"/>
    <property type="project" value="UniProtKB-KW"/>
</dbReference>